<dbReference type="CDD" id="cd07821">
    <property type="entry name" value="PYR_PYL_RCAR_like"/>
    <property type="match status" value="1"/>
</dbReference>
<dbReference type="OrthoDB" id="4459835at2"/>
<reference evidence="1 2" key="1">
    <citation type="submission" date="2016-11" db="EMBL/GenBank/DDBJ databases">
        <authorList>
            <person name="Jaros S."/>
            <person name="Januszkiewicz K."/>
            <person name="Wedrychowicz H."/>
        </authorList>
    </citation>
    <scope>NUCLEOTIDE SEQUENCE [LARGE SCALE GENOMIC DNA]</scope>
    <source>
        <strain evidence="1 2">CGMCC 1.7049</strain>
    </source>
</reference>
<sequence>MAQQNIKLQQFFAAPRVVVFRHFADHDNFGRLWWPARCKVLRRGETEEPGGIGSVREMRIGTIRFQETITAFDPPQRIEYRVTSGGPFKNHVGQMEFSEVPGGTQLDYQIEFDSRWPLVGNFVAGVLHTAWLRGVAVAVDRMAARSNT</sequence>
<evidence type="ECO:0000313" key="1">
    <source>
        <dbReference type="EMBL" id="SHH27388.1"/>
    </source>
</evidence>
<organism evidence="1 2">
    <name type="scientific">Hydrocarboniphaga daqingensis</name>
    <dbReference type="NCBI Taxonomy" id="490188"/>
    <lineage>
        <taxon>Bacteria</taxon>
        <taxon>Pseudomonadati</taxon>
        <taxon>Pseudomonadota</taxon>
        <taxon>Gammaproteobacteria</taxon>
        <taxon>Nevskiales</taxon>
        <taxon>Nevskiaceae</taxon>
        <taxon>Hydrocarboniphaga</taxon>
    </lineage>
</organism>
<accession>A0A1M5RMT7</accession>
<dbReference type="Gene3D" id="3.30.530.20">
    <property type="match status" value="1"/>
</dbReference>
<dbReference type="STRING" id="490188.SAMN04488068_3088"/>
<dbReference type="AlphaFoldDB" id="A0A1M5RMT7"/>
<name>A0A1M5RMT7_9GAMM</name>
<dbReference type="InterPro" id="IPR023393">
    <property type="entry name" value="START-like_dom_sf"/>
</dbReference>
<gene>
    <name evidence="1" type="ORF">SAMN04488068_3088</name>
</gene>
<evidence type="ECO:0000313" key="2">
    <source>
        <dbReference type="Proteomes" id="UP000199758"/>
    </source>
</evidence>
<dbReference type="Pfam" id="PF10604">
    <property type="entry name" value="Polyketide_cyc2"/>
    <property type="match status" value="1"/>
</dbReference>
<dbReference type="SUPFAM" id="SSF55961">
    <property type="entry name" value="Bet v1-like"/>
    <property type="match status" value="1"/>
</dbReference>
<proteinExistence type="predicted"/>
<protein>
    <submittedName>
        <fullName evidence="1">Polyketide cyclase / dehydrase and lipid transport</fullName>
    </submittedName>
</protein>
<dbReference type="EMBL" id="FQWZ01000008">
    <property type="protein sequence ID" value="SHH27388.1"/>
    <property type="molecule type" value="Genomic_DNA"/>
</dbReference>
<keyword evidence="2" id="KW-1185">Reference proteome</keyword>
<dbReference type="InterPro" id="IPR019587">
    <property type="entry name" value="Polyketide_cyclase/dehydratase"/>
</dbReference>
<dbReference type="Proteomes" id="UP000199758">
    <property type="component" value="Unassembled WGS sequence"/>
</dbReference>
<dbReference type="RefSeq" id="WP_072898971.1">
    <property type="nucleotide sequence ID" value="NZ_FQWZ01000008.1"/>
</dbReference>